<accession>A0A5C6EP91</accession>
<dbReference type="Proteomes" id="UP000317977">
    <property type="component" value="Unassembled WGS sequence"/>
</dbReference>
<evidence type="ECO:0000313" key="1">
    <source>
        <dbReference type="EMBL" id="TWU51573.1"/>
    </source>
</evidence>
<sequence>MITVPACDDCNGQKARHDDFLRDLLVTDYAGSQSPIAQQIFADKTIRSHRQDKSLLGRIAMSDSMTELPIRDESGADDVAVFGTFDFDRAMEMFSLIVRGLYFSFRSVVLPQDCSFRVGRLFKDDLDTWVAFFNDNGAFGPHRIGDGVFSCVYNYGATTEDATFWLLEFYDRVQYSVLTTPAGFKPKLESGA</sequence>
<keyword evidence="2" id="KW-1185">Reference proteome</keyword>
<organism evidence="1 2">
    <name type="scientific">Rubripirellula reticaptiva</name>
    <dbReference type="NCBI Taxonomy" id="2528013"/>
    <lineage>
        <taxon>Bacteria</taxon>
        <taxon>Pseudomonadati</taxon>
        <taxon>Planctomycetota</taxon>
        <taxon>Planctomycetia</taxon>
        <taxon>Pirellulales</taxon>
        <taxon>Pirellulaceae</taxon>
        <taxon>Rubripirellula</taxon>
    </lineage>
</organism>
<name>A0A5C6EP91_9BACT</name>
<proteinExistence type="predicted"/>
<dbReference type="AlphaFoldDB" id="A0A5C6EP91"/>
<evidence type="ECO:0000313" key="2">
    <source>
        <dbReference type="Proteomes" id="UP000317977"/>
    </source>
</evidence>
<reference evidence="1 2" key="1">
    <citation type="submission" date="2019-02" db="EMBL/GenBank/DDBJ databases">
        <title>Deep-cultivation of Planctomycetes and their phenomic and genomic characterization uncovers novel biology.</title>
        <authorList>
            <person name="Wiegand S."/>
            <person name="Jogler M."/>
            <person name="Boedeker C."/>
            <person name="Pinto D."/>
            <person name="Vollmers J."/>
            <person name="Rivas-Marin E."/>
            <person name="Kohn T."/>
            <person name="Peeters S.H."/>
            <person name="Heuer A."/>
            <person name="Rast P."/>
            <person name="Oberbeckmann S."/>
            <person name="Bunk B."/>
            <person name="Jeske O."/>
            <person name="Meyerdierks A."/>
            <person name="Storesund J.E."/>
            <person name="Kallscheuer N."/>
            <person name="Luecker S."/>
            <person name="Lage O.M."/>
            <person name="Pohl T."/>
            <person name="Merkel B.J."/>
            <person name="Hornburger P."/>
            <person name="Mueller R.-W."/>
            <person name="Bruemmer F."/>
            <person name="Labrenz M."/>
            <person name="Spormann A.M."/>
            <person name="Op Den Camp H."/>
            <person name="Overmann J."/>
            <person name="Amann R."/>
            <person name="Jetten M.S.M."/>
            <person name="Mascher T."/>
            <person name="Medema M.H."/>
            <person name="Devos D.P."/>
            <person name="Kaster A.-K."/>
            <person name="Ovreas L."/>
            <person name="Rohde M."/>
            <person name="Galperin M.Y."/>
            <person name="Jogler C."/>
        </authorList>
    </citation>
    <scope>NUCLEOTIDE SEQUENCE [LARGE SCALE GENOMIC DNA]</scope>
    <source>
        <strain evidence="1 2">Poly59</strain>
    </source>
</reference>
<comment type="caution">
    <text evidence="1">The sequence shown here is derived from an EMBL/GenBank/DDBJ whole genome shotgun (WGS) entry which is preliminary data.</text>
</comment>
<gene>
    <name evidence="1" type="ORF">Poly59_31660</name>
</gene>
<dbReference type="EMBL" id="SJPX01000003">
    <property type="protein sequence ID" value="TWU51573.1"/>
    <property type="molecule type" value="Genomic_DNA"/>
</dbReference>
<protein>
    <submittedName>
        <fullName evidence="1">Uncharacterized protein</fullName>
    </submittedName>
</protein>